<evidence type="ECO:0000256" key="4">
    <source>
        <dbReference type="ARBA" id="ARBA00023186"/>
    </source>
</evidence>
<reference evidence="9 10" key="1">
    <citation type="journal article" date="2021" name="Sci. Rep.">
        <title>Genome sequencing of the multicellular alga Astrephomene provides insights into convergent evolution of germ-soma differentiation.</title>
        <authorList>
            <person name="Yamashita S."/>
            <person name="Yamamoto K."/>
            <person name="Matsuzaki R."/>
            <person name="Suzuki S."/>
            <person name="Yamaguchi H."/>
            <person name="Hirooka S."/>
            <person name="Minakuchi Y."/>
            <person name="Miyagishima S."/>
            <person name="Kawachi M."/>
            <person name="Toyoda A."/>
            <person name="Nozaki H."/>
        </authorList>
    </citation>
    <scope>NUCLEOTIDE SEQUENCE [LARGE SCALE GENOMIC DNA]</scope>
    <source>
        <strain evidence="9 10">NIES-4017</strain>
    </source>
</reference>
<evidence type="ECO:0000259" key="8">
    <source>
        <dbReference type="PROSITE" id="PS51903"/>
    </source>
</evidence>
<proteinExistence type="inferred from homology"/>
<dbReference type="SMART" id="SM01086">
    <property type="entry name" value="ClpB_D2-small"/>
    <property type="match status" value="1"/>
</dbReference>
<evidence type="ECO:0000313" key="10">
    <source>
        <dbReference type="Proteomes" id="UP001054857"/>
    </source>
</evidence>
<feature type="compositionally biased region" description="Gly residues" evidence="7">
    <location>
        <begin position="502"/>
        <end position="517"/>
    </location>
</feature>
<dbReference type="CDD" id="cd00009">
    <property type="entry name" value="AAA"/>
    <property type="match status" value="1"/>
</dbReference>
<keyword evidence="2 6" id="KW-0547">Nucleotide-binding</keyword>
<evidence type="ECO:0000256" key="5">
    <source>
        <dbReference type="PROSITE-ProRule" id="PRU01251"/>
    </source>
</evidence>
<dbReference type="InterPro" id="IPR027417">
    <property type="entry name" value="P-loop_NTPase"/>
</dbReference>
<comment type="similarity">
    <text evidence="6">Belongs to the ClpA/ClpB family.</text>
</comment>
<dbReference type="PROSITE" id="PS00870">
    <property type="entry name" value="CLPAB_1"/>
    <property type="match status" value="1"/>
</dbReference>
<feature type="region of interest" description="Disordered" evidence="7">
    <location>
        <begin position="981"/>
        <end position="1061"/>
    </location>
</feature>
<dbReference type="Proteomes" id="UP001054857">
    <property type="component" value="Unassembled WGS sequence"/>
</dbReference>
<dbReference type="InterPro" id="IPR003593">
    <property type="entry name" value="AAA+_ATPase"/>
</dbReference>
<dbReference type="GO" id="GO:0016887">
    <property type="term" value="F:ATP hydrolysis activity"/>
    <property type="evidence" value="ECO:0007669"/>
    <property type="project" value="InterPro"/>
</dbReference>
<dbReference type="SUPFAM" id="SSF81923">
    <property type="entry name" value="Double Clp-N motif"/>
    <property type="match status" value="1"/>
</dbReference>
<feature type="region of interest" description="Disordered" evidence="7">
    <location>
        <begin position="496"/>
        <end position="518"/>
    </location>
</feature>
<feature type="compositionally biased region" description="Basic and acidic residues" evidence="7">
    <location>
        <begin position="213"/>
        <end position="225"/>
    </location>
</feature>
<feature type="compositionally biased region" description="Basic and acidic residues" evidence="7">
    <location>
        <begin position="1002"/>
        <end position="1014"/>
    </location>
</feature>
<dbReference type="Gene3D" id="1.10.8.60">
    <property type="match status" value="2"/>
</dbReference>
<gene>
    <name evidence="9" type="ORF">Agub_g15261</name>
</gene>
<dbReference type="Pfam" id="PF00004">
    <property type="entry name" value="AAA"/>
    <property type="match status" value="1"/>
</dbReference>
<dbReference type="Pfam" id="PF07724">
    <property type="entry name" value="AAA_2"/>
    <property type="match status" value="1"/>
</dbReference>
<feature type="region of interest" description="Disordered" evidence="7">
    <location>
        <begin position="213"/>
        <end position="238"/>
    </location>
</feature>
<name>A0AAD3E4G3_9CHLO</name>
<dbReference type="PANTHER" id="PTHR11638">
    <property type="entry name" value="ATP-DEPENDENT CLP PROTEASE"/>
    <property type="match status" value="1"/>
</dbReference>
<dbReference type="InterPro" id="IPR028299">
    <property type="entry name" value="ClpA/B_CS2"/>
</dbReference>
<dbReference type="InterPro" id="IPR019489">
    <property type="entry name" value="Clp_ATPase_C"/>
</dbReference>
<dbReference type="CDD" id="cd19499">
    <property type="entry name" value="RecA-like_ClpB_Hsp104-like"/>
    <property type="match status" value="1"/>
</dbReference>
<dbReference type="InterPro" id="IPR003959">
    <property type="entry name" value="ATPase_AAA_core"/>
</dbReference>
<dbReference type="Pfam" id="PF10431">
    <property type="entry name" value="ClpB_D2-small"/>
    <property type="match status" value="1"/>
</dbReference>
<dbReference type="AlphaFoldDB" id="A0AAD3E4G3"/>
<evidence type="ECO:0000256" key="1">
    <source>
        <dbReference type="ARBA" id="ARBA00022737"/>
    </source>
</evidence>
<dbReference type="GO" id="GO:0005524">
    <property type="term" value="F:ATP binding"/>
    <property type="evidence" value="ECO:0007669"/>
    <property type="project" value="UniProtKB-KW"/>
</dbReference>
<feature type="domain" description="Clp R" evidence="8">
    <location>
        <begin position="75"/>
        <end position="218"/>
    </location>
</feature>
<keyword evidence="3 6" id="KW-0067">ATP-binding</keyword>
<dbReference type="InterPro" id="IPR018368">
    <property type="entry name" value="ClpA/B_CS1"/>
</dbReference>
<dbReference type="SMART" id="SM00382">
    <property type="entry name" value="AAA"/>
    <property type="match status" value="2"/>
</dbReference>
<dbReference type="Pfam" id="PF02861">
    <property type="entry name" value="Clp_N"/>
    <property type="match status" value="1"/>
</dbReference>
<dbReference type="GO" id="GO:0034605">
    <property type="term" value="P:cellular response to heat"/>
    <property type="evidence" value="ECO:0007669"/>
    <property type="project" value="TreeGrafter"/>
</dbReference>
<feature type="compositionally biased region" description="Gly residues" evidence="7">
    <location>
        <begin position="562"/>
        <end position="573"/>
    </location>
</feature>
<dbReference type="Pfam" id="PF17871">
    <property type="entry name" value="AAA_lid_9"/>
    <property type="match status" value="1"/>
</dbReference>
<dbReference type="GO" id="GO:0005737">
    <property type="term" value="C:cytoplasm"/>
    <property type="evidence" value="ECO:0007669"/>
    <property type="project" value="TreeGrafter"/>
</dbReference>
<dbReference type="PANTHER" id="PTHR11638:SF185">
    <property type="entry name" value="ATP-DEPENDENT CLP PROTEASE ATP-BINDING SUBUNIT"/>
    <property type="match status" value="1"/>
</dbReference>
<dbReference type="Gene3D" id="3.40.50.300">
    <property type="entry name" value="P-loop containing nucleotide triphosphate hydrolases"/>
    <property type="match status" value="2"/>
</dbReference>
<sequence length="1061" mass="114372">MSLALDLKPRSAGAVRGLVSRCLSRAPRAQLLHRALLHAPSAGQRQAALQLSSKLPRPQRFTISRRQALRVQAVFERFTERSIKTVMIAQTEAKAFGHMEVNTEHILLGLVAEESLSKNGYLNSGVSSERAKATVEAMFGRKRPITNGESIPFSRDVRKMFEAATHECKRSNVNFISPEHILLAMLSMADCNGRRVLTSLSADVELLKAEAQRRLKGDSDAEQAKKKQPSAPKEGPRMTEEYCRDLCAEVAAGRIDPVVGREREVSRVVQILARRTKNNPILLGEPGVGKTAIAEGLAAAVVGRTPLEGAPLPAFLEGKRILQLDVGLLIAGAKERGELESRVTKLIAEVKQAGNIILMIDEIHTLVGAGSGGRGGGGGLDIANLVKPALARGEFQVIGATTLDEHRKHIERDAALERRFQPVLVEEPDEAAALDILMGLKERYERHHRVAYTPEALAAAVSLSSRFIADRFLPDKAIDLMDEAGSRARIAAYMARQEQGAQGRGQQGQGRGQGGQVGHVQGLQRGVVLQMAPVPSQGGGINGNNGSSSGGSGSSAAQQQGQGQGQQGGGQGQGQSPHPKLCEYLQVLASKDEAVKEGLFEEAGILRRREVDYRSELSGPPSQGAVLPVVDVGDIEAIVSAWSGIPLERMSEDERDKLVNMRSLLSSRVVGQAEAVESLTAALCRARCGLKDPRRPVASLLFVGPTGVGKTELAKVLSHTYYGSSDALLRLDMSEYMERHSVSRLIGAPPGYVGFGEGGKLTEAVRRRPHCVVLFDEVEKAHPEVFAVLLQILEDGRLTDSQGRTVSFKNAMVILTSNIGSRLIAAGSGGGRAGGVFTSSQRSGGGASAEEEERMEAWQAHKLKQEVMGEVRSFFSPELLNRFDETIVFRRLSRAHVAQIAGVLLEETKRRAGERGLQLRLGSGLVERIVAEGWSEEYGARPLRQAIVRLIDDPLSDALLHRKFPPGTRLVLSWDPCGRGEGGEAGAVRVRTEEEEAEAEKEEERRRREEEAESGRWSSRRGGQGGEVEGGVLVAVGAAGGGGEEERQRVVLSATGSVEEN</sequence>
<feature type="region of interest" description="Disordered" evidence="7">
    <location>
        <begin position="533"/>
        <end position="578"/>
    </location>
</feature>
<keyword evidence="1 5" id="KW-0677">Repeat</keyword>
<dbReference type="PRINTS" id="PR00300">
    <property type="entry name" value="CLPPROTEASEA"/>
</dbReference>
<keyword evidence="10" id="KW-1185">Reference proteome</keyword>
<dbReference type="FunFam" id="3.40.50.300:FF:000025">
    <property type="entry name" value="ATP-dependent Clp protease subunit"/>
    <property type="match status" value="1"/>
</dbReference>
<dbReference type="PROSITE" id="PS51903">
    <property type="entry name" value="CLP_R"/>
    <property type="match status" value="1"/>
</dbReference>
<protein>
    <recommendedName>
        <fullName evidence="8">Clp R domain-containing protein</fullName>
    </recommendedName>
</protein>
<dbReference type="InterPro" id="IPR001270">
    <property type="entry name" value="ClpA/B"/>
</dbReference>
<evidence type="ECO:0000256" key="7">
    <source>
        <dbReference type="SAM" id="MobiDB-lite"/>
    </source>
</evidence>
<evidence type="ECO:0000313" key="9">
    <source>
        <dbReference type="EMBL" id="GFR52667.1"/>
    </source>
</evidence>
<evidence type="ECO:0000256" key="2">
    <source>
        <dbReference type="ARBA" id="ARBA00022741"/>
    </source>
</evidence>
<dbReference type="Gene3D" id="1.10.1780.10">
    <property type="entry name" value="Clp, N-terminal domain"/>
    <property type="match status" value="1"/>
</dbReference>
<organism evidence="9 10">
    <name type="scientific">Astrephomene gubernaculifera</name>
    <dbReference type="NCBI Taxonomy" id="47775"/>
    <lineage>
        <taxon>Eukaryota</taxon>
        <taxon>Viridiplantae</taxon>
        <taxon>Chlorophyta</taxon>
        <taxon>core chlorophytes</taxon>
        <taxon>Chlorophyceae</taxon>
        <taxon>CS clade</taxon>
        <taxon>Chlamydomonadales</taxon>
        <taxon>Astrephomenaceae</taxon>
        <taxon>Astrephomene</taxon>
    </lineage>
</organism>
<dbReference type="PROSITE" id="PS00871">
    <property type="entry name" value="CLPAB_2"/>
    <property type="match status" value="1"/>
</dbReference>
<dbReference type="EMBL" id="BMAR01000068">
    <property type="protein sequence ID" value="GFR52667.1"/>
    <property type="molecule type" value="Genomic_DNA"/>
</dbReference>
<evidence type="ECO:0000256" key="6">
    <source>
        <dbReference type="RuleBase" id="RU004432"/>
    </source>
</evidence>
<keyword evidence="4 6" id="KW-0143">Chaperone</keyword>
<accession>A0AAD3E4G3</accession>
<dbReference type="InterPro" id="IPR050130">
    <property type="entry name" value="ClpA_ClpB"/>
</dbReference>
<dbReference type="InterPro" id="IPR036628">
    <property type="entry name" value="Clp_N_dom_sf"/>
</dbReference>
<feature type="compositionally biased region" description="Gly residues" evidence="7">
    <location>
        <begin position="537"/>
        <end position="553"/>
    </location>
</feature>
<dbReference type="InterPro" id="IPR004176">
    <property type="entry name" value="Clp_R_N"/>
</dbReference>
<evidence type="ECO:0000256" key="3">
    <source>
        <dbReference type="ARBA" id="ARBA00022840"/>
    </source>
</evidence>
<dbReference type="SUPFAM" id="SSF52540">
    <property type="entry name" value="P-loop containing nucleoside triphosphate hydrolases"/>
    <property type="match status" value="2"/>
</dbReference>
<dbReference type="InterPro" id="IPR041546">
    <property type="entry name" value="ClpA/ClpB_AAA_lid"/>
</dbReference>
<comment type="caution">
    <text evidence="9">The sequence shown here is derived from an EMBL/GenBank/DDBJ whole genome shotgun (WGS) entry which is preliminary data.</text>
</comment>